<sequence>MASSIAMSSSVFTAMLLLLLCSSQVMGDLLHITHAPGYVKFLEKPTQDLPASDIPKMISHSLGLSSSEMNWNGMLQGSLFKRPKANVIVTIVGHDEMDETPLKPKSIAKYPVHNDVPFVDIEQVTNNFQRTLFGSTPLMVELLADNTNIDVRSEHEIFKKLPSTRQKLNELLLKDNSVLNHFDIGTMNVSHSADVALLEELQMIRNIMDKLKSNPGYLKTKTPDFYSFTISGLKDVAQQHGSQSSQVASATKLLNEFIDKPLALSTDSSLSSYSFSLSPSADSSLPSYSPTLSPSADSSLPSYSPPSLPLLIPPLSPSADSSLPSYSLSLSLLIVTFHLIASLSLSLSADSSLPFYSLSLFFSADSLPPITLSLSLSGGFSPPSLGLPPSFSLIIVKSHLSFSGARVIFVSSVANASSNLSLFLMLIQPHISLSGVSLIPSHFTSLSLYIFSFFSLFFFSLVSLPSSISPSSLYSFTFFVYFSPSLLSLHFSLSSSISLPTLMSIYFSFFLFISPLRLISLFSPSSFISAPLSYLSFPIPRPFLPLSLLSFPLPRPFLPLSLLSFPLPRPFLPLSLLSFPLPRPFLPHSLIPLFPFLVHFCPTLLFLFSPSSSISAPLSYSSFPLPRPFLPHSLIPLFPFLVHFCPSLLSLFSPSSSISPPILSL</sequence>
<proteinExistence type="predicted"/>
<dbReference type="OrthoDB" id="7866065at2759"/>
<feature type="chain" id="PRO_5032556276" evidence="2">
    <location>
        <begin position="28"/>
        <end position="665"/>
    </location>
</feature>
<evidence type="ECO:0000313" key="5">
    <source>
        <dbReference type="Proteomes" id="UP000597762"/>
    </source>
</evidence>
<evidence type="ECO:0000256" key="2">
    <source>
        <dbReference type="SAM" id="SignalP"/>
    </source>
</evidence>
<dbReference type="InterPro" id="IPR012493">
    <property type="entry name" value="Renin_rcpt"/>
</dbReference>
<keyword evidence="5" id="KW-1185">Reference proteome</keyword>
<dbReference type="PANTHER" id="PTHR13351:SF1">
    <property type="entry name" value="RENIN RECEPTOR"/>
    <property type="match status" value="1"/>
</dbReference>
<feature type="signal peptide" evidence="2">
    <location>
        <begin position="1"/>
        <end position="27"/>
    </location>
</feature>
<accession>A0A812EL69</accession>
<keyword evidence="1" id="KW-1133">Transmembrane helix</keyword>
<dbReference type="Proteomes" id="UP000597762">
    <property type="component" value="Unassembled WGS sequence"/>
</dbReference>
<comment type="caution">
    <text evidence="4">The sequence shown here is derived from an EMBL/GenBank/DDBJ whole genome shotgun (WGS) entry which is preliminary data.</text>
</comment>
<dbReference type="AlphaFoldDB" id="A0A812EL69"/>
<keyword evidence="1" id="KW-0812">Transmembrane</keyword>
<gene>
    <name evidence="4" type="ORF">SPHA_74493</name>
</gene>
<dbReference type="GO" id="GO:0009897">
    <property type="term" value="C:external side of plasma membrane"/>
    <property type="evidence" value="ECO:0007669"/>
    <property type="project" value="TreeGrafter"/>
</dbReference>
<feature type="transmembrane region" description="Helical" evidence="1">
    <location>
        <begin position="505"/>
        <end position="522"/>
    </location>
</feature>
<protein>
    <submittedName>
        <fullName evidence="4">ATP6AP2</fullName>
    </submittedName>
</protein>
<dbReference type="PANTHER" id="PTHR13351">
    <property type="entry name" value="RENIN RECEPTOR"/>
    <property type="match status" value="1"/>
</dbReference>
<reference evidence="4" key="1">
    <citation type="submission" date="2021-01" db="EMBL/GenBank/DDBJ databases">
        <authorList>
            <person name="Li R."/>
            <person name="Bekaert M."/>
        </authorList>
    </citation>
    <scope>NUCLEOTIDE SEQUENCE</scope>
    <source>
        <strain evidence="4">Farmed</strain>
    </source>
</reference>
<evidence type="ECO:0000313" key="4">
    <source>
        <dbReference type="EMBL" id="CAE1324815.1"/>
    </source>
</evidence>
<feature type="domain" description="Renin receptor N-terminal" evidence="3">
    <location>
        <begin position="28"/>
        <end position="260"/>
    </location>
</feature>
<dbReference type="EMBL" id="CAHIKZ030005433">
    <property type="protein sequence ID" value="CAE1324815.1"/>
    <property type="molecule type" value="Genomic_DNA"/>
</dbReference>
<dbReference type="InterPro" id="IPR057318">
    <property type="entry name" value="RENR_N"/>
</dbReference>
<feature type="transmembrane region" description="Helical" evidence="1">
    <location>
        <begin position="439"/>
        <end position="461"/>
    </location>
</feature>
<keyword evidence="2" id="KW-0732">Signal</keyword>
<dbReference type="GO" id="GO:0038023">
    <property type="term" value="F:signaling receptor activity"/>
    <property type="evidence" value="ECO:0007669"/>
    <property type="project" value="InterPro"/>
</dbReference>
<evidence type="ECO:0000259" key="3">
    <source>
        <dbReference type="Pfam" id="PF25294"/>
    </source>
</evidence>
<evidence type="ECO:0000256" key="1">
    <source>
        <dbReference type="SAM" id="Phobius"/>
    </source>
</evidence>
<feature type="transmembrane region" description="Helical" evidence="1">
    <location>
        <begin position="473"/>
        <end position="493"/>
    </location>
</feature>
<dbReference type="GO" id="GO:0030177">
    <property type="term" value="P:positive regulation of Wnt signaling pathway"/>
    <property type="evidence" value="ECO:0007669"/>
    <property type="project" value="TreeGrafter"/>
</dbReference>
<dbReference type="Pfam" id="PF25294">
    <property type="entry name" value="RENR_N"/>
    <property type="match status" value="1"/>
</dbReference>
<keyword evidence="1" id="KW-0472">Membrane</keyword>
<organism evidence="4 5">
    <name type="scientific">Acanthosepion pharaonis</name>
    <name type="common">Pharaoh cuttlefish</name>
    <name type="synonym">Sepia pharaonis</name>
    <dbReference type="NCBI Taxonomy" id="158019"/>
    <lineage>
        <taxon>Eukaryota</taxon>
        <taxon>Metazoa</taxon>
        <taxon>Spiralia</taxon>
        <taxon>Lophotrochozoa</taxon>
        <taxon>Mollusca</taxon>
        <taxon>Cephalopoda</taxon>
        <taxon>Coleoidea</taxon>
        <taxon>Decapodiformes</taxon>
        <taxon>Sepiida</taxon>
        <taxon>Sepiina</taxon>
        <taxon>Sepiidae</taxon>
        <taxon>Acanthosepion</taxon>
    </lineage>
</organism>
<name>A0A812EL69_ACAPH</name>